<name>A0A229R9T0_AMYAL</name>
<evidence type="ECO:0000313" key="9">
    <source>
        <dbReference type="Proteomes" id="UP000215563"/>
    </source>
</evidence>
<evidence type="ECO:0000259" key="7">
    <source>
        <dbReference type="Pfam" id="PF12696"/>
    </source>
</evidence>
<evidence type="ECO:0000313" key="8">
    <source>
        <dbReference type="EMBL" id="OXM43432.1"/>
    </source>
</evidence>
<dbReference type="Pfam" id="PF12696">
    <property type="entry name" value="TraG-D_C"/>
    <property type="match status" value="1"/>
</dbReference>
<reference evidence="8 9" key="1">
    <citation type="submission" date="2017-07" db="EMBL/GenBank/DDBJ databases">
        <title>Amycolatopsis alba DSM 44262 Genome sequencing and assembly.</title>
        <authorList>
            <person name="Kaur N."/>
            <person name="Mayilraj S."/>
        </authorList>
    </citation>
    <scope>NUCLEOTIDE SEQUENCE [LARGE SCALE GENOMIC DNA]</scope>
    <source>
        <strain evidence="8 9">DSM 44262</strain>
    </source>
</reference>
<protein>
    <recommendedName>
        <fullName evidence="7">TraD/TraG TraM recognition site domain-containing protein</fullName>
    </recommendedName>
</protein>
<feature type="transmembrane region" description="Helical" evidence="6">
    <location>
        <begin position="31"/>
        <end position="54"/>
    </location>
</feature>
<dbReference type="SUPFAM" id="SSF52540">
    <property type="entry name" value="P-loop containing nucleoside triphosphate hydrolases"/>
    <property type="match status" value="1"/>
</dbReference>
<organism evidence="8 9">
    <name type="scientific">Amycolatopsis alba DSM 44262</name>
    <dbReference type="NCBI Taxonomy" id="1125972"/>
    <lineage>
        <taxon>Bacteria</taxon>
        <taxon>Bacillati</taxon>
        <taxon>Actinomycetota</taxon>
        <taxon>Actinomycetes</taxon>
        <taxon>Pseudonocardiales</taxon>
        <taxon>Pseudonocardiaceae</taxon>
        <taxon>Amycolatopsis</taxon>
    </lineage>
</organism>
<evidence type="ECO:0000256" key="3">
    <source>
        <dbReference type="ARBA" id="ARBA00022692"/>
    </source>
</evidence>
<dbReference type="InterPro" id="IPR051539">
    <property type="entry name" value="T4SS-coupling_protein"/>
</dbReference>
<keyword evidence="3 6" id="KW-0812">Transmembrane</keyword>
<keyword evidence="5 6" id="KW-0472">Membrane</keyword>
<dbReference type="PANTHER" id="PTHR37937">
    <property type="entry name" value="CONJUGATIVE TRANSFER: DNA TRANSPORT"/>
    <property type="match status" value="1"/>
</dbReference>
<evidence type="ECO:0000256" key="5">
    <source>
        <dbReference type="ARBA" id="ARBA00023136"/>
    </source>
</evidence>
<dbReference type="PANTHER" id="PTHR37937:SF1">
    <property type="entry name" value="CONJUGATIVE TRANSFER: DNA TRANSPORT"/>
    <property type="match status" value="1"/>
</dbReference>
<gene>
    <name evidence="8" type="ORF">CFP75_38305</name>
</gene>
<dbReference type="CDD" id="cd01127">
    <property type="entry name" value="TrwB_TraG_TraD_VirD4"/>
    <property type="match status" value="1"/>
</dbReference>
<keyword evidence="4 6" id="KW-1133">Transmembrane helix</keyword>
<dbReference type="Gene3D" id="3.40.50.300">
    <property type="entry name" value="P-loop containing nucleotide triphosphate hydrolases"/>
    <property type="match status" value="1"/>
</dbReference>
<sequence>MPNASRIIAAPASPGTHLREPWASALDDHVVVFWSVTALLVGLIAAAGVTLAVVGRRRWRPVKPGHATRRDMRKTLSPRRARATAVWTRGDLTTQQRKAADLTEVAVPLHRGPNHQLLVTSLENPTGVIAPTRSGKSRTDLIHKVLAAPGALYASTTKPDLAEWAMLARTRRPNAGPVLLCDATGTVNWPARVRWSPITGCHDPSVALRRAETLIEASSLDLRETGGNDKVFRGRASIVLQAYLLAAALHQRTVTDLVSWAITKPADQEPVELLSTRYPDFAYNLRSEIGMVAETSDAVWMSVRRALEPFMNPAIRAFATPPPGEELDIRDFLLRKGSMFVIAGEHQAPQARPVLTALGEQLITTGQDLALEQDRRRLEPAASMIFDELFDGTPVPRLPGLLADTSGRGVLIHWSAQSRSQLDELYGEHGRRQLIDNTLTLTAFDSIKDDKTLEWLSTLAGHHRRKTYQQHSDGWLGAGRTATGAEDALTYRPGAIRTLDKGRVLIIHANLRPILGRTVDVSQRPDWDQLSADVDTIRSGTAQITTDGYTYQRAQQLRTAAAIGGL</sequence>
<dbReference type="InterPro" id="IPR032689">
    <property type="entry name" value="TraG-D_C"/>
</dbReference>
<feature type="domain" description="TraD/TraG TraM recognition site" evidence="7">
    <location>
        <begin position="384"/>
        <end position="477"/>
    </location>
</feature>
<evidence type="ECO:0000256" key="6">
    <source>
        <dbReference type="SAM" id="Phobius"/>
    </source>
</evidence>
<keyword evidence="2" id="KW-1003">Cell membrane</keyword>
<comment type="subcellular location">
    <subcellularLocation>
        <location evidence="1">Cell membrane</location>
        <topology evidence="1">Multi-pass membrane protein</topology>
    </subcellularLocation>
</comment>
<accession>A0A229R9T0</accession>
<dbReference type="Proteomes" id="UP000215563">
    <property type="component" value="Unassembled WGS sequence"/>
</dbReference>
<dbReference type="EMBL" id="NMQU01000148">
    <property type="protein sequence ID" value="OXM43432.1"/>
    <property type="molecule type" value="Genomic_DNA"/>
</dbReference>
<dbReference type="AlphaFoldDB" id="A0A229R9T0"/>
<evidence type="ECO:0000256" key="2">
    <source>
        <dbReference type="ARBA" id="ARBA00022475"/>
    </source>
</evidence>
<evidence type="ECO:0000256" key="1">
    <source>
        <dbReference type="ARBA" id="ARBA00004651"/>
    </source>
</evidence>
<evidence type="ECO:0000256" key="4">
    <source>
        <dbReference type="ARBA" id="ARBA00022989"/>
    </source>
</evidence>
<proteinExistence type="predicted"/>
<keyword evidence="9" id="KW-1185">Reference proteome</keyword>
<dbReference type="InterPro" id="IPR027417">
    <property type="entry name" value="P-loop_NTPase"/>
</dbReference>
<comment type="caution">
    <text evidence="8">The sequence shown here is derived from an EMBL/GenBank/DDBJ whole genome shotgun (WGS) entry which is preliminary data.</text>
</comment>
<dbReference type="GO" id="GO:0005886">
    <property type="term" value="C:plasma membrane"/>
    <property type="evidence" value="ECO:0007669"/>
    <property type="project" value="UniProtKB-SubCell"/>
</dbReference>